<sequence length="998" mass="112952">MAPGKKRRKAKKEKFWKEVRNKPILIDPMTYSKLSRHLLHLMPDQRTVLLIMNIYQMKTINPAHPSNDPDAPTDVIIVAIRFIMDDLFQPIGGLLVYSEEDQSQTIANCIEGYIRDLYKLGVYVIGSISPPFPLFKEVFQRFHPDKNFDEVPGPILYSVLPFRNIVHIYDVQHLILKLQLLLRQGDIRFETMFGRQKEYLVKWSDLSFVMNAHPQFKILATFFASNLQIPKRVHVFNDDIYKMYVHLENNGFLSGYSAGGRVFVHSMSALMQYFDYDYVHVRKTVYNWDDLIFALSKMKFQKIDVPYMQNPNIPKTKKRKKKRSRRPNMYKLENSVTKETDSKNNQHISETLSHTNDSFVNGKESVTKSSIGQKAAKEISVMNLQSKELQNGQLNNIKGNVINSENIITSSTTMIETANKTSQLNLQVNDGRIEDLSTSKDSSANSEEENFVSSLVSEIFLTITEGQIEMLSTSPNINSETQEQTIDRKLEKESESPKIYPENLAKTVETQIAKQSKDSKIPTGISKQSKGGELETKPRGSKTSAEMLEMVTEEQLEKRQKFPKTLSGLPPQMTEKHLEKQPKISKTSLENQEKSTEGQLGKRTKNAKMDPVIPEQQSERQLKKQPEFLQPPPGFTAKRKERKLQKQSKNSKTPIEYIREGQLEKLSDVPETPSRFMSNKSEERIEKRPKGPKTPPGSPPSSPDSDNILPKPPPRFTANRTGGQLEKQPKSPRSTPGSPPSFADSVDLLPKPPPRYTANRTEGQLEKQPKGPKTPPGSPDSDDLGGNIERTRELILHRIPGLREWAISVPSTTDSLPSTSAQAQISGLKRTAKKLSTAAIQETKNTSEVSDLKNTISIRQITEKLKLNQVSISEESGQTQQEISITSTTAGPTYKTFNQNDGPIPDYGFENNVVTSELICSMRGIMVLTESAKRRKIQSMRSDAIVVEPIDLFMAKIQKEFNGIKNVFYDGSSFRLLDPDQSFSCLESDSGLYLIKRS</sequence>
<feature type="compositionally biased region" description="Basic and acidic residues" evidence="1">
    <location>
        <begin position="617"/>
        <end position="626"/>
    </location>
</feature>
<organism evidence="2 3">
    <name type="scientific">Diabrotica virgifera virgifera</name>
    <name type="common">western corn rootworm</name>
    <dbReference type="NCBI Taxonomy" id="50390"/>
    <lineage>
        <taxon>Eukaryota</taxon>
        <taxon>Metazoa</taxon>
        <taxon>Ecdysozoa</taxon>
        <taxon>Arthropoda</taxon>
        <taxon>Hexapoda</taxon>
        <taxon>Insecta</taxon>
        <taxon>Pterygota</taxon>
        <taxon>Neoptera</taxon>
        <taxon>Endopterygota</taxon>
        <taxon>Coleoptera</taxon>
        <taxon>Polyphaga</taxon>
        <taxon>Cucujiformia</taxon>
        <taxon>Chrysomeloidea</taxon>
        <taxon>Chrysomelidae</taxon>
        <taxon>Galerucinae</taxon>
        <taxon>Diabroticina</taxon>
        <taxon>Diabroticites</taxon>
        <taxon>Diabrotica</taxon>
    </lineage>
</organism>
<feature type="region of interest" description="Disordered" evidence="1">
    <location>
        <begin position="476"/>
        <end position="497"/>
    </location>
</feature>
<feature type="compositionally biased region" description="Basic and acidic residues" evidence="1">
    <location>
        <begin position="680"/>
        <end position="689"/>
    </location>
</feature>
<dbReference type="Proteomes" id="UP001652700">
    <property type="component" value="Unplaced"/>
</dbReference>
<dbReference type="RefSeq" id="XP_050504184.1">
    <property type="nucleotide sequence ID" value="XM_050648227.1"/>
</dbReference>
<feature type="compositionally biased region" description="Basic residues" evidence="1">
    <location>
        <begin position="637"/>
        <end position="646"/>
    </location>
</feature>
<feature type="compositionally biased region" description="Basic and acidic residues" evidence="1">
    <location>
        <begin position="657"/>
        <end position="668"/>
    </location>
</feature>
<keyword evidence="3" id="KW-1185">Reference proteome</keyword>
<reference evidence="2" key="1">
    <citation type="submission" date="2025-05" db="UniProtKB">
        <authorList>
            <consortium name="EnsemblMetazoa"/>
        </authorList>
    </citation>
    <scope>IDENTIFICATION</scope>
</reference>
<feature type="compositionally biased region" description="Basic and acidic residues" evidence="1">
    <location>
        <begin position="485"/>
        <end position="496"/>
    </location>
</feature>
<name>A0ABM5K1X0_DIAVI</name>
<proteinExistence type="predicted"/>
<feature type="region of interest" description="Disordered" evidence="1">
    <location>
        <begin position="510"/>
        <end position="786"/>
    </location>
</feature>
<evidence type="ECO:0000313" key="2">
    <source>
        <dbReference type="EnsemblMetazoa" id="XP_050504184.1"/>
    </source>
</evidence>
<evidence type="ECO:0000313" key="3">
    <source>
        <dbReference type="Proteomes" id="UP001652700"/>
    </source>
</evidence>
<protein>
    <submittedName>
        <fullName evidence="2">Uncharacterized protein</fullName>
    </submittedName>
</protein>
<feature type="compositionally biased region" description="Pro residues" evidence="1">
    <location>
        <begin position="692"/>
        <end position="702"/>
    </location>
</feature>
<evidence type="ECO:0000256" key="1">
    <source>
        <dbReference type="SAM" id="MobiDB-lite"/>
    </source>
</evidence>
<dbReference type="GeneID" id="114331384"/>
<dbReference type="EnsemblMetazoa" id="XM_050648227.1">
    <property type="protein sequence ID" value="XP_050504184.1"/>
    <property type="gene ID" value="LOC114331384"/>
</dbReference>
<accession>A0ABM5K1X0</accession>